<dbReference type="OrthoDB" id="3540123at2759"/>
<keyword evidence="2" id="KW-1185">Reference proteome</keyword>
<accession>A0A2J6Q8T1</accession>
<protein>
    <submittedName>
        <fullName evidence="1">Uncharacterized protein</fullName>
    </submittedName>
</protein>
<organism evidence="1 2">
    <name type="scientific">Hyaloscypha hepaticicola</name>
    <dbReference type="NCBI Taxonomy" id="2082293"/>
    <lineage>
        <taxon>Eukaryota</taxon>
        <taxon>Fungi</taxon>
        <taxon>Dikarya</taxon>
        <taxon>Ascomycota</taxon>
        <taxon>Pezizomycotina</taxon>
        <taxon>Leotiomycetes</taxon>
        <taxon>Helotiales</taxon>
        <taxon>Hyaloscyphaceae</taxon>
        <taxon>Hyaloscypha</taxon>
    </lineage>
</organism>
<evidence type="ECO:0000313" key="2">
    <source>
        <dbReference type="Proteomes" id="UP000235672"/>
    </source>
</evidence>
<dbReference type="EMBL" id="KZ613477">
    <property type="protein sequence ID" value="PMD22687.1"/>
    <property type="molecule type" value="Genomic_DNA"/>
</dbReference>
<dbReference type="AlphaFoldDB" id="A0A2J6Q8T1"/>
<evidence type="ECO:0000313" key="1">
    <source>
        <dbReference type="EMBL" id="PMD22687.1"/>
    </source>
</evidence>
<dbReference type="Proteomes" id="UP000235672">
    <property type="component" value="Unassembled WGS sequence"/>
</dbReference>
<gene>
    <name evidence="1" type="ORF">NA56DRAFT_94734</name>
</gene>
<proteinExistence type="predicted"/>
<sequence>MSKDLFNVCYTLAGFSPWQKQEIARIEKLTSDEVLIEVQNIMNGQNYSWYSLDKRLRDIEITSALYSEWALLWEAKRNWDKASHLVQSLGGSSSDTSAIFSYVFRRNLWRSASYRCILLTLKILPTYSGLKAKGIRLVMENVDKY</sequence>
<name>A0A2J6Q8T1_9HELO</name>
<reference evidence="1 2" key="1">
    <citation type="submission" date="2016-05" db="EMBL/GenBank/DDBJ databases">
        <title>A degradative enzymes factory behind the ericoid mycorrhizal symbiosis.</title>
        <authorList>
            <consortium name="DOE Joint Genome Institute"/>
            <person name="Martino E."/>
            <person name="Morin E."/>
            <person name="Grelet G."/>
            <person name="Kuo A."/>
            <person name="Kohler A."/>
            <person name="Daghino S."/>
            <person name="Barry K."/>
            <person name="Choi C."/>
            <person name="Cichocki N."/>
            <person name="Clum A."/>
            <person name="Copeland A."/>
            <person name="Hainaut M."/>
            <person name="Haridas S."/>
            <person name="Labutti K."/>
            <person name="Lindquist E."/>
            <person name="Lipzen A."/>
            <person name="Khouja H.-R."/>
            <person name="Murat C."/>
            <person name="Ohm R."/>
            <person name="Olson A."/>
            <person name="Spatafora J."/>
            <person name="Veneault-Fourrey C."/>
            <person name="Henrissat B."/>
            <person name="Grigoriev I."/>
            <person name="Martin F."/>
            <person name="Perotto S."/>
        </authorList>
    </citation>
    <scope>NUCLEOTIDE SEQUENCE [LARGE SCALE GENOMIC DNA]</scope>
    <source>
        <strain evidence="1 2">UAMH 7357</strain>
    </source>
</reference>